<feature type="domain" description="DDE Tnp4" evidence="8">
    <location>
        <begin position="197"/>
        <end position="348"/>
    </location>
</feature>
<dbReference type="PANTHER" id="PTHR22930:SF289">
    <property type="entry name" value="DDE TNP4 DOMAIN-CONTAINING PROTEIN-RELATED"/>
    <property type="match status" value="1"/>
</dbReference>
<dbReference type="GO" id="GO:0046872">
    <property type="term" value="F:metal ion binding"/>
    <property type="evidence" value="ECO:0007669"/>
    <property type="project" value="UniProtKB-KW"/>
</dbReference>
<evidence type="ECO:0000313" key="10">
    <source>
        <dbReference type="Proteomes" id="UP000814243"/>
    </source>
</evidence>
<comment type="similarity">
    <text evidence="3">Belongs to the HARBI1 family.</text>
</comment>
<dbReference type="AlphaFoldDB" id="A0A922S9B4"/>
<evidence type="ECO:0000256" key="7">
    <source>
        <dbReference type="ARBA" id="ARBA00023242"/>
    </source>
</evidence>
<dbReference type="PANTHER" id="PTHR22930">
    <property type="match status" value="1"/>
</dbReference>
<organism evidence="9 10">
    <name type="scientific">Spodoptera exigua</name>
    <name type="common">Beet armyworm</name>
    <name type="synonym">Noctua fulgens</name>
    <dbReference type="NCBI Taxonomy" id="7107"/>
    <lineage>
        <taxon>Eukaryota</taxon>
        <taxon>Metazoa</taxon>
        <taxon>Ecdysozoa</taxon>
        <taxon>Arthropoda</taxon>
        <taxon>Hexapoda</taxon>
        <taxon>Insecta</taxon>
        <taxon>Pterygota</taxon>
        <taxon>Neoptera</taxon>
        <taxon>Endopterygota</taxon>
        <taxon>Lepidoptera</taxon>
        <taxon>Glossata</taxon>
        <taxon>Ditrysia</taxon>
        <taxon>Noctuoidea</taxon>
        <taxon>Noctuidae</taxon>
        <taxon>Amphipyrinae</taxon>
        <taxon>Spodoptera</taxon>
    </lineage>
</organism>
<evidence type="ECO:0000256" key="5">
    <source>
        <dbReference type="ARBA" id="ARBA00022723"/>
    </source>
</evidence>
<proteinExistence type="inferred from homology"/>
<comment type="cofactor">
    <cofactor evidence="1">
        <name>a divalent metal cation</name>
        <dbReference type="ChEBI" id="CHEBI:60240"/>
    </cofactor>
</comment>
<dbReference type="GO" id="GO:0016787">
    <property type="term" value="F:hydrolase activity"/>
    <property type="evidence" value="ECO:0007669"/>
    <property type="project" value="UniProtKB-KW"/>
</dbReference>
<sequence>MDVENIISEINYYDEVDHYEDILWPFQNRLPKVYIRDATNPFELPTQNFKKRFRFNQESVLYIVSLIRNNLVKSDNRGLPVAPEIAVLLTLRYYATASFQVNDFDQLNCKHNKINVMCVKRFINNDKNFQLVCGDLISLSQPTVSNVVTKVSRLLALLHKTYIKIPTGDQASINRQLFKDLGRHGRWPGLPGIDGAIDCTHIRIVNTPGCEHHEVYRNRKSYFSINVQAVVGPQTEFLDIVARWAGSTHDSRIFQMSRVYMKYTQGVLNGKLVGNSGYPTLPFMLTPIRPTPEDPPQIRYNRAQIKTRNIVERTFGIWKRRFPCLSKGLGNKLQTVSLIIVACAVLHNLSLILNDNMALVIDSHSDQEDGANETSVMASASAGFVVRSNIIENYYQ</sequence>
<dbReference type="InterPro" id="IPR045249">
    <property type="entry name" value="HARBI1-like"/>
</dbReference>
<reference evidence="9" key="1">
    <citation type="journal article" date="2021" name="G3 (Bethesda)">
        <title>Genome and transcriptome analysis of the beet armyworm Spodoptera exigua reveals targets for pest control. .</title>
        <authorList>
            <person name="Simon S."/>
            <person name="Breeschoten T."/>
            <person name="Jansen H.J."/>
            <person name="Dirks R.P."/>
            <person name="Schranz M.E."/>
            <person name="Ros V.I.D."/>
        </authorList>
    </citation>
    <scope>NUCLEOTIDE SEQUENCE</scope>
    <source>
        <strain evidence="9">TB_SE_WUR_2020</strain>
    </source>
</reference>
<keyword evidence="6" id="KW-0378">Hydrolase</keyword>
<evidence type="ECO:0000313" key="9">
    <source>
        <dbReference type="EMBL" id="KAH9629150.1"/>
    </source>
</evidence>
<evidence type="ECO:0000256" key="2">
    <source>
        <dbReference type="ARBA" id="ARBA00004123"/>
    </source>
</evidence>
<dbReference type="Pfam" id="PF13359">
    <property type="entry name" value="DDE_Tnp_4"/>
    <property type="match status" value="1"/>
</dbReference>
<protein>
    <recommendedName>
        <fullName evidence="8">DDE Tnp4 domain-containing protein</fullName>
    </recommendedName>
</protein>
<evidence type="ECO:0000256" key="6">
    <source>
        <dbReference type="ARBA" id="ARBA00022801"/>
    </source>
</evidence>
<keyword evidence="4" id="KW-0540">Nuclease</keyword>
<evidence type="ECO:0000256" key="4">
    <source>
        <dbReference type="ARBA" id="ARBA00022722"/>
    </source>
</evidence>
<comment type="subcellular location">
    <subcellularLocation>
        <location evidence="2">Nucleus</location>
    </subcellularLocation>
</comment>
<evidence type="ECO:0000256" key="1">
    <source>
        <dbReference type="ARBA" id="ARBA00001968"/>
    </source>
</evidence>
<keyword evidence="5" id="KW-0479">Metal-binding</keyword>
<evidence type="ECO:0000259" key="8">
    <source>
        <dbReference type="Pfam" id="PF13359"/>
    </source>
</evidence>
<gene>
    <name evidence="9" type="ORF">HF086_011773</name>
</gene>
<dbReference type="EMBL" id="JACEFF010000876">
    <property type="protein sequence ID" value="KAH9629150.1"/>
    <property type="molecule type" value="Genomic_DNA"/>
</dbReference>
<dbReference type="Proteomes" id="UP000814243">
    <property type="component" value="Unassembled WGS sequence"/>
</dbReference>
<dbReference type="InterPro" id="IPR027806">
    <property type="entry name" value="HARBI1_dom"/>
</dbReference>
<keyword evidence="7" id="KW-0539">Nucleus</keyword>
<comment type="caution">
    <text evidence="9">The sequence shown here is derived from an EMBL/GenBank/DDBJ whole genome shotgun (WGS) entry which is preliminary data.</text>
</comment>
<evidence type="ECO:0000256" key="3">
    <source>
        <dbReference type="ARBA" id="ARBA00006958"/>
    </source>
</evidence>
<accession>A0A922S9B4</accession>
<name>A0A922S9B4_SPOEX</name>
<dbReference type="GO" id="GO:0005634">
    <property type="term" value="C:nucleus"/>
    <property type="evidence" value="ECO:0007669"/>
    <property type="project" value="UniProtKB-SubCell"/>
</dbReference>
<dbReference type="GO" id="GO:0004518">
    <property type="term" value="F:nuclease activity"/>
    <property type="evidence" value="ECO:0007669"/>
    <property type="project" value="UniProtKB-KW"/>
</dbReference>